<dbReference type="CDD" id="cd03244">
    <property type="entry name" value="ABCC_MRP_domain2"/>
    <property type="match status" value="1"/>
</dbReference>
<feature type="transmembrane region" description="Helical" evidence="10">
    <location>
        <begin position="160"/>
        <end position="180"/>
    </location>
</feature>
<dbReference type="PANTHER" id="PTHR24223:SF399">
    <property type="entry name" value="ABC TRANSPORTER ATNG"/>
    <property type="match status" value="1"/>
</dbReference>
<dbReference type="SUPFAM" id="SSF90123">
    <property type="entry name" value="ABC transporter transmembrane region"/>
    <property type="match status" value="2"/>
</dbReference>
<dbReference type="InterPro" id="IPR050173">
    <property type="entry name" value="ABC_transporter_C-like"/>
</dbReference>
<feature type="transmembrane region" description="Helical" evidence="10">
    <location>
        <begin position="890"/>
        <end position="911"/>
    </location>
</feature>
<feature type="transmembrane region" description="Helical" evidence="10">
    <location>
        <begin position="73"/>
        <end position="90"/>
    </location>
</feature>
<dbReference type="EMBL" id="BAUL01000046">
    <property type="protein sequence ID" value="GAD93146.1"/>
    <property type="molecule type" value="Genomic_DNA"/>
</dbReference>
<dbReference type="Proteomes" id="UP000018001">
    <property type="component" value="Unassembled WGS sequence"/>
</dbReference>
<keyword evidence="8 10" id="KW-1133">Transmembrane helix</keyword>
<reference evidence="14" key="1">
    <citation type="journal article" date="2014" name="Genome Announc.">
        <title>Draft genome sequence of the formaldehyde-resistant fungus Byssochlamys spectabilis No. 5 (anamorph Paecilomyces variotii No. 5) (NBRC109023).</title>
        <authorList>
            <person name="Oka T."/>
            <person name="Ekino K."/>
            <person name="Fukuda K."/>
            <person name="Nomura Y."/>
        </authorList>
    </citation>
    <scope>NUCLEOTIDE SEQUENCE [LARGE SCALE GENOMIC DNA]</scope>
    <source>
        <strain evidence="14">No. 5 / NBRC 109023</strain>
    </source>
</reference>
<dbReference type="InterPro" id="IPR003593">
    <property type="entry name" value="AAA+_ATPase"/>
</dbReference>
<evidence type="ECO:0000256" key="6">
    <source>
        <dbReference type="ARBA" id="ARBA00022741"/>
    </source>
</evidence>
<dbReference type="InterPro" id="IPR011527">
    <property type="entry name" value="ABC1_TM_dom"/>
</dbReference>
<dbReference type="PROSITE" id="PS00211">
    <property type="entry name" value="ABC_TRANSPORTER_1"/>
    <property type="match status" value="1"/>
</dbReference>
<evidence type="ECO:0000313" key="14">
    <source>
        <dbReference type="Proteomes" id="UP000018001"/>
    </source>
</evidence>
<evidence type="ECO:0000256" key="1">
    <source>
        <dbReference type="ARBA" id="ARBA00004651"/>
    </source>
</evidence>
<evidence type="ECO:0000256" key="10">
    <source>
        <dbReference type="SAM" id="Phobius"/>
    </source>
</evidence>
<comment type="caution">
    <text evidence="13">The sequence shown here is derived from an EMBL/GenBank/DDBJ whole genome shotgun (WGS) entry which is preliminary data.</text>
</comment>
<dbReference type="FunFam" id="3.40.50.300:FF:000838">
    <property type="entry name" value="ABC multidrug transporter (Eurofung)"/>
    <property type="match status" value="1"/>
</dbReference>
<evidence type="ECO:0000256" key="4">
    <source>
        <dbReference type="ARBA" id="ARBA00022475"/>
    </source>
</evidence>
<comment type="subcellular location">
    <subcellularLocation>
        <location evidence="1">Cell membrane</location>
        <topology evidence="1">Multi-pass membrane protein</topology>
    </subcellularLocation>
</comment>
<dbReference type="GO" id="GO:0016887">
    <property type="term" value="F:ATP hydrolysis activity"/>
    <property type="evidence" value="ECO:0007669"/>
    <property type="project" value="InterPro"/>
</dbReference>
<keyword evidence="5 10" id="KW-0812">Transmembrane</keyword>
<keyword evidence="3" id="KW-0813">Transport</keyword>
<dbReference type="CDD" id="cd18580">
    <property type="entry name" value="ABC_6TM_ABCC_D2"/>
    <property type="match status" value="1"/>
</dbReference>
<feature type="transmembrane region" description="Helical" evidence="10">
    <location>
        <begin position="1037"/>
        <end position="1054"/>
    </location>
</feature>
<evidence type="ECO:0000256" key="5">
    <source>
        <dbReference type="ARBA" id="ARBA00022692"/>
    </source>
</evidence>
<feature type="transmembrane region" description="Helical" evidence="10">
    <location>
        <begin position="1118"/>
        <end position="1138"/>
    </location>
</feature>
<dbReference type="InterPro" id="IPR036640">
    <property type="entry name" value="ABC1_TM_sf"/>
</dbReference>
<keyword evidence="6" id="KW-0547">Nucleotide-binding</keyword>
<dbReference type="GO" id="GO:0005524">
    <property type="term" value="F:ATP binding"/>
    <property type="evidence" value="ECO:0007669"/>
    <property type="project" value="UniProtKB-KW"/>
</dbReference>
<dbReference type="InterPro" id="IPR003439">
    <property type="entry name" value="ABC_transporter-like_ATP-bd"/>
</dbReference>
<dbReference type="PROSITE" id="PS50929">
    <property type="entry name" value="ABC_TM1F"/>
    <property type="match status" value="2"/>
</dbReference>
<protein>
    <submittedName>
        <fullName evidence="13">ABC transporter</fullName>
    </submittedName>
</protein>
<evidence type="ECO:0000256" key="8">
    <source>
        <dbReference type="ARBA" id="ARBA00022989"/>
    </source>
</evidence>
<feature type="transmembrane region" description="Helical" evidence="10">
    <location>
        <begin position="102"/>
        <end position="121"/>
    </location>
</feature>
<dbReference type="Gene3D" id="1.20.1560.10">
    <property type="entry name" value="ABC transporter type 1, transmembrane domain"/>
    <property type="match status" value="2"/>
</dbReference>
<dbReference type="HOGENOM" id="CLU_000604_27_5_1"/>
<feature type="domain" description="ABC transporter" evidence="11">
    <location>
        <begin position="1212"/>
        <end position="1443"/>
    </location>
</feature>
<dbReference type="PROSITE" id="PS50893">
    <property type="entry name" value="ABC_TRANSPORTER_2"/>
    <property type="match status" value="2"/>
</dbReference>
<organism evidence="13 14">
    <name type="scientific">Byssochlamys spectabilis (strain No. 5 / NBRC 109023)</name>
    <name type="common">Paecilomyces variotii</name>
    <dbReference type="NCBI Taxonomy" id="1356009"/>
    <lineage>
        <taxon>Eukaryota</taxon>
        <taxon>Fungi</taxon>
        <taxon>Dikarya</taxon>
        <taxon>Ascomycota</taxon>
        <taxon>Pezizomycotina</taxon>
        <taxon>Eurotiomycetes</taxon>
        <taxon>Eurotiomycetidae</taxon>
        <taxon>Eurotiales</taxon>
        <taxon>Thermoascaceae</taxon>
        <taxon>Paecilomyces</taxon>
    </lineage>
</organism>
<dbReference type="SUPFAM" id="SSF52540">
    <property type="entry name" value="P-loop containing nucleoside triphosphate hydrolases"/>
    <property type="match status" value="2"/>
</dbReference>
<dbReference type="OrthoDB" id="6500128at2759"/>
<keyword evidence="4" id="KW-1003">Cell membrane</keyword>
<sequence length="1452" mass="159889">MPSTLCSTEVEDVFGPVVARSCLGGFDFTLLFEETILAIPLLAIALLLAIPRLHVLHKAAIKLKHSHHVSCKVLAYLAYIGLQVVLLTLWAQPHVAKTRATLATTALSLAASAPFMWLSYWEHMRSLRPSTLLTLYLGLSTLLDLARLRTLFFFDAGHKITSVFLAGYCVKVFILGLELIEKRKLLLDDWKASAPEATASVYRRALFLWLNRLFARSYRSILSLETLPKIDDDILAASNIDILRSRWANADKSNRYALLWTFVVHYKWTILAACLPRLAYTGFTFAQPFLIDRVLSFTSGSRDNRSANEGYGLIGAYAIVYIGAAISLPLYEHKVYRTLAKFRGSLTAMIYEKTLLLSSSGSSSAEAITLMSADIDRLGICMQDLHEVYAGSLEVALCLWLLYVYLGVAAAAVAAFNVLCLAASVPIATAAGKAQVPWLNAIETRLTETANTLGNFKLIRMTGLTEGVSSVLRSLRSAEIAAARRYRVLNVLISIGYYLSYAFSPVWGFGTYILVSKANGSGTLTQGTAFGAMALFQLLNKPTVLIIDGIEHAQTVIECFARMQGFMTRPEIEAYRTPISKRQAVEEDVNISEKSIQLKEQMPIREDDPPVAAVMRRLTLRYSSEQTPVLRDISLEIPSFKTTMIVGPVGCGKSSLLRLLLGEVPPPDNHLFTNFTRAAYCAQQPWVFKATIRDNIVGVCPWDEAWYRQVLQACGLVRDISDLPHGDQTEAGMSGSSLSGGQRIRLSLARALYSREPILILDDVLTGLDPTTEQTVSAAVFGPTGLVKQTRSTVIMATSSAHHIHFADNVVVLEKGGRLAQNLSAQDFLSIGPQLQSDDVSESPHMSKSNQRPSEMPLLELGIPVNDGEEAAASRQLGDITAYIFYGRVAGWKVVSIWLSFSAIFMFGLNFPSVWLQWWVDANEQNPNARIGYWLGVFAGLGCLAIVANIVGDCMLQLVMVPKTSANFHELLLSTTTRARTAFLASTHAGSILNRFSQDLELIDSDLPGALDKTMFSILQTLFTTVLVFVGSKYLAIALPVCLLAVYGIQHYYLRTSRQLRHVDIEAREPLFSHFLDTVTSIDSIRAYGWMDEYKRRNREALNTSQSPYYLMWSIQRWLTLVLNLFVAGLAILLVALATNIQGASTGLLGVALSNIVNFGTTLQLLVTDWTQLETAICAVSRIKTYISDTQPEESHDELAPAPLNWPTEGTIIFDGVTASYPSAPEPILRDINLTISPGEKIAICGRTGSGKSTLMSTLLRMVELDAGTITIDGTNIVDVPREAVRRCLTTMPQETFFITGTVRQNLDPFHLANDETLTSMLEELALRDLVDAAGGLDAELKNEMFSSGQQQLFCLARAIVRGGPILLLDEATSSVDSTTSDLMQHMLLKKFSDKTVIAIAHRLETVIDFDRIIVLDRGQIIESGNPKELLAMPGSAFKLLSENMDGLVDKP</sequence>
<dbReference type="InterPro" id="IPR027417">
    <property type="entry name" value="P-loop_NTPase"/>
</dbReference>
<evidence type="ECO:0000259" key="11">
    <source>
        <dbReference type="PROSITE" id="PS50893"/>
    </source>
</evidence>
<evidence type="ECO:0000256" key="3">
    <source>
        <dbReference type="ARBA" id="ARBA00022448"/>
    </source>
</evidence>
<proteinExistence type="inferred from homology"/>
<dbReference type="GO" id="GO:0005886">
    <property type="term" value="C:plasma membrane"/>
    <property type="evidence" value="ECO:0007669"/>
    <property type="project" value="UniProtKB-SubCell"/>
</dbReference>
<keyword evidence="14" id="KW-1185">Reference proteome</keyword>
<feature type="domain" description="ABC transporter" evidence="11">
    <location>
        <begin position="615"/>
        <end position="840"/>
    </location>
</feature>
<dbReference type="FunFam" id="1.20.1560.10:FF:000055">
    <property type="entry name" value="ABC multidrug transporter (Eurofung)"/>
    <property type="match status" value="1"/>
</dbReference>
<dbReference type="FunFam" id="1.20.1560.10:FF:000066">
    <property type="entry name" value="ABC multidrug transporter (Eurofung)"/>
    <property type="match status" value="1"/>
</dbReference>
<evidence type="ECO:0000256" key="2">
    <source>
        <dbReference type="ARBA" id="ARBA00009726"/>
    </source>
</evidence>
<dbReference type="Gene3D" id="3.40.50.300">
    <property type="entry name" value="P-loop containing nucleotide triphosphate hydrolases"/>
    <property type="match status" value="2"/>
</dbReference>
<dbReference type="InterPro" id="IPR044726">
    <property type="entry name" value="ABCC_6TM_D2"/>
</dbReference>
<dbReference type="InParanoid" id="V5FTW7"/>
<feature type="transmembrane region" description="Helical" evidence="10">
    <location>
        <begin position="931"/>
        <end position="951"/>
    </location>
</feature>
<dbReference type="Pfam" id="PF00005">
    <property type="entry name" value="ABC_tran"/>
    <property type="match status" value="2"/>
</dbReference>
<dbReference type="eggNOG" id="KOG0054">
    <property type="taxonomic scope" value="Eukaryota"/>
</dbReference>
<evidence type="ECO:0000259" key="12">
    <source>
        <dbReference type="PROSITE" id="PS50929"/>
    </source>
</evidence>
<dbReference type="Pfam" id="PF24357">
    <property type="entry name" value="TMD0_ABC"/>
    <property type="match status" value="1"/>
</dbReference>
<dbReference type="SMART" id="SM00382">
    <property type="entry name" value="AAA"/>
    <property type="match status" value="2"/>
</dbReference>
<dbReference type="InterPro" id="IPR056227">
    <property type="entry name" value="TMD0_ABC"/>
</dbReference>
<evidence type="ECO:0000256" key="7">
    <source>
        <dbReference type="ARBA" id="ARBA00022840"/>
    </source>
</evidence>
<dbReference type="GO" id="GO:0140359">
    <property type="term" value="F:ABC-type transporter activity"/>
    <property type="evidence" value="ECO:0007669"/>
    <property type="project" value="InterPro"/>
</dbReference>
<feature type="transmembrane region" description="Helical" evidence="10">
    <location>
        <begin position="402"/>
        <end position="428"/>
    </location>
</feature>
<accession>V5FTW7</accession>
<dbReference type="PANTHER" id="PTHR24223">
    <property type="entry name" value="ATP-BINDING CASSETTE SUB-FAMILY C"/>
    <property type="match status" value="1"/>
</dbReference>
<gene>
    <name evidence="13" type="ORF">PVAR5_1751</name>
</gene>
<dbReference type="InterPro" id="IPR017871">
    <property type="entry name" value="ABC_transporter-like_CS"/>
</dbReference>
<evidence type="ECO:0000256" key="9">
    <source>
        <dbReference type="ARBA" id="ARBA00023136"/>
    </source>
</evidence>
<keyword evidence="7" id="KW-0067">ATP-binding</keyword>
<feature type="transmembrane region" description="Helical" evidence="10">
    <location>
        <begin position="311"/>
        <end position="331"/>
    </location>
</feature>
<keyword evidence="9 10" id="KW-0472">Membrane</keyword>
<feature type="transmembrane region" description="Helical" evidence="10">
    <location>
        <begin position="35"/>
        <end position="53"/>
    </location>
</feature>
<dbReference type="Pfam" id="PF00664">
    <property type="entry name" value="ABC_membrane"/>
    <property type="match status" value="2"/>
</dbReference>
<feature type="domain" description="ABC transmembrane type-1" evidence="12">
    <location>
        <begin position="278"/>
        <end position="555"/>
    </location>
</feature>
<evidence type="ECO:0000313" key="13">
    <source>
        <dbReference type="EMBL" id="GAD93146.1"/>
    </source>
</evidence>
<feature type="transmembrane region" description="Helical" evidence="10">
    <location>
        <begin position="133"/>
        <end position="154"/>
    </location>
</feature>
<feature type="transmembrane region" description="Helical" evidence="10">
    <location>
        <begin position="495"/>
        <end position="515"/>
    </location>
</feature>
<name>V5FTW7_BYSSN</name>
<feature type="domain" description="ABC transmembrane type-1" evidence="12">
    <location>
        <begin position="899"/>
        <end position="1175"/>
    </location>
</feature>
<comment type="similarity">
    <text evidence="2">Belongs to the ABC transporter superfamily. ABCC family. Conjugate transporter (TC 3.A.1.208) subfamily.</text>
</comment>